<feature type="compositionally biased region" description="Acidic residues" evidence="1">
    <location>
        <begin position="936"/>
        <end position="949"/>
    </location>
</feature>
<name>A0A7S3P4H9_9STRA</name>
<proteinExistence type="predicted"/>
<evidence type="ECO:0000256" key="1">
    <source>
        <dbReference type="SAM" id="MobiDB-lite"/>
    </source>
</evidence>
<feature type="compositionally biased region" description="Basic and acidic residues" evidence="1">
    <location>
        <begin position="1049"/>
        <end position="1068"/>
    </location>
</feature>
<feature type="compositionally biased region" description="Polar residues" evidence="1">
    <location>
        <begin position="643"/>
        <end position="667"/>
    </location>
</feature>
<feature type="compositionally biased region" description="Polar residues" evidence="1">
    <location>
        <begin position="1028"/>
        <end position="1038"/>
    </location>
</feature>
<feature type="compositionally biased region" description="Low complexity" evidence="1">
    <location>
        <begin position="923"/>
        <end position="935"/>
    </location>
</feature>
<feature type="compositionally biased region" description="Polar residues" evidence="1">
    <location>
        <begin position="1089"/>
        <end position="1102"/>
    </location>
</feature>
<feature type="compositionally biased region" description="Low complexity" evidence="1">
    <location>
        <begin position="734"/>
        <end position="746"/>
    </location>
</feature>
<feature type="region of interest" description="Disordered" evidence="1">
    <location>
        <begin position="201"/>
        <end position="226"/>
    </location>
</feature>
<accession>A0A7S3P4H9</accession>
<feature type="compositionally biased region" description="Polar residues" evidence="1">
    <location>
        <begin position="498"/>
        <end position="512"/>
    </location>
</feature>
<organism evidence="2">
    <name type="scientific">Amphora coffeiformis</name>
    <dbReference type="NCBI Taxonomy" id="265554"/>
    <lineage>
        <taxon>Eukaryota</taxon>
        <taxon>Sar</taxon>
        <taxon>Stramenopiles</taxon>
        <taxon>Ochrophyta</taxon>
        <taxon>Bacillariophyta</taxon>
        <taxon>Bacillariophyceae</taxon>
        <taxon>Bacillariophycidae</taxon>
        <taxon>Thalassiophysales</taxon>
        <taxon>Catenulaceae</taxon>
        <taxon>Amphora</taxon>
    </lineage>
</organism>
<feature type="region of interest" description="Disordered" evidence="1">
    <location>
        <begin position="715"/>
        <end position="765"/>
    </location>
</feature>
<evidence type="ECO:0008006" key="3">
    <source>
        <dbReference type="Google" id="ProtNLM"/>
    </source>
</evidence>
<dbReference type="EMBL" id="HBIM01002786">
    <property type="protein sequence ID" value="CAE0404289.1"/>
    <property type="molecule type" value="Transcribed_RNA"/>
</dbReference>
<feature type="region of interest" description="Disordered" evidence="1">
    <location>
        <begin position="1005"/>
        <end position="1118"/>
    </location>
</feature>
<feature type="compositionally biased region" description="Polar residues" evidence="1">
    <location>
        <begin position="869"/>
        <end position="887"/>
    </location>
</feature>
<protein>
    <recommendedName>
        <fullName evidence="3">PH domain-containing protein</fullName>
    </recommendedName>
</protein>
<feature type="region of interest" description="Disordered" evidence="1">
    <location>
        <begin position="491"/>
        <end position="512"/>
    </location>
</feature>
<feature type="region of interest" description="Disordered" evidence="1">
    <location>
        <begin position="432"/>
        <end position="469"/>
    </location>
</feature>
<sequence length="1577" mass="174442">MSLHSLRKDSNVQLNLPYAVSPSLTSKGGPKAMVLEHSCLCGTRDCVGLSSAFRVLGRKDPRSSFHRVPPRMSKKHTAQDRAAIEAIRLAYITTLFPDETNRPKLKAGRDYFIAKHHFPPGLVMKFQKLPYTLPDNVLMEHKVNPEGMRALGTLLAEPHPCAKSLMVVPNYPREETKRDLQILLSNEERLRLYQARQRLKKSNSSGSLGRLLRQNSSSSLGKPLTLTVEDEDDPTEATFGMDSFSSFTSPTADMDLWYEQSRRIALPPTPLVRPYLEEDNDDDDDNDMILGDAPGGMARTSPPELPNAESIRACDKAAFKEELRNAPLSELTFLRQTDPQRPNTPASTEYLQDEIFGFLKCANVRRIPDRKAVAKNSEFKHLILHQQTLTRRPITGIFSVSYAPVELKEDNKTTSKEEFPSSVSVLSTLAALASPSSDDEPDSVCNREEVVPDADEESGEDKPSGSVAVDTRAPIKSIDIFRASVVRGSSRSMSSCSWDGNESGTSGSKNIFSRRQQSTLEINPGYESEGALTLPEALENTGVNATPSHGQKILSAKICKVPSSTGRIAHSFPSTIEHTSLCARDRSSLPGRLVSVSTLESNNSQETKSHHEKSGVEKGITSLLTRKEVETPNPFKLRDTETYPHSNTENTTQGYMTDANSTPSSYGTDTGKAIMDEFGLNSFDRNDARGFDLLSSSGHLADVLGGEFLFPELSTTEQKQGTIPDPVPQEDTSDSSTDSNKSVLSSGKPYNPAESTGKPENATSDVPSGVLVTVLETSHLNTLLGDGNDDDSDFEEKWEKVNKRKGVAASSAPAPFSKPNPNPHDTHIMHSKMTGNRSEKKPSSPVENALLLAVKAPHLLKRGIAPRPASSNEMPSQSDRSNGENNSNAIDAVANHLEDDFGDNKHEIHVLELRRSGHDWDASDVSSSSSSSSSDDSSDDSSEELESLPDSDKGYLCNSKEDGEQAMCYTHFDGVSPIDNYELSTQAKPSSVPVSLGEMVERPQVNTIQCKEPKTDSSSCAFKEMPRQSGQSKISTASALDEVTPEQTKSQKDREDAIGPTDSKKSADATELDFSQSTRGASTDEDSEYSQSNSRNDTLTAEDTTEGSHAANNLSNPEEQEELAYLEMLTVEEDERHEWFATMQKTLEADYQVYVQVLATMKYEADQVDRLMDYSHQAIDIYTKTIAEVCTDPVLVAVMGSGNEMMKALMTSYKALSSRFEESLPGLEASVQEMASYKSELNRSVRVIWDRGYSIVQDLSSSEDAVRMSWAALEASSLRLPDDSSSSRSKDRWLEEVDYRQAVARHLSLWRERTTDLKNLTVCILEMECECHRRLKDILLGFLPKRHNLFVGVCDLLDPAVDAFETSALLLEMGEVDKRLEHAVLHFQPEKKRSILSLVSSSSAAYEKRPSVPRLGDFASLAAEDTMIEKKSENLLSYSFIKSQEEDEWVKIMVVITRQHYLHRYLLSADILASLDGAPDDEMEGAARVALEKGTPLDSIALISCDFEQRGEYLEVRYENETLETEDETTERVLNLQFATQEEASQWLSEANDLFDPVKDTVEQKQENAPALQIVRV</sequence>
<feature type="region of interest" description="Disordered" evidence="1">
    <location>
        <begin position="781"/>
        <end position="887"/>
    </location>
</feature>
<gene>
    <name evidence="2" type="ORF">ACOF00016_LOCUS2442</name>
</gene>
<evidence type="ECO:0000313" key="2">
    <source>
        <dbReference type="EMBL" id="CAE0404289.1"/>
    </source>
</evidence>
<feature type="compositionally biased region" description="Low complexity" evidence="1">
    <location>
        <begin position="202"/>
        <end position="221"/>
    </location>
</feature>
<feature type="region of interest" description="Disordered" evidence="1">
    <location>
        <begin position="635"/>
        <end position="667"/>
    </location>
</feature>
<reference evidence="2" key="1">
    <citation type="submission" date="2021-01" db="EMBL/GenBank/DDBJ databases">
        <authorList>
            <person name="Corre E."/>
            <person name="Pelletier E."/>
            <person name="Niang G."/>
            <person name="Scheremetjew M."/>
            <person name="Finn R."/>
            <person name="Kale V."/>
            <person name="Holt S."/>
            <person name="Cochrane G."/>
            <person name="Meng A."/>
            <person name="Brown T."/>
            <person name="Cohen L."/>
        </authorList>
    </citation>
    <scope>NUCLEOTIDE SEQUENCE</scope>
    <source>
        <strain evidence="2">CCMP127</strain>
    </source>
</reference>
<feature type="region of interest" description="Disordered" evidence="1">
    <location>
        <begin position="918"/>
        <end position="959"/>
    </location>
</feature>